<dbReference type="Pfam" id="PF14433">
    <property type="entry name" value="SUKH-3"/>
    <property type="match status" value="1"/>
</dbReference>
<sequence>MGPISQLLMDAAPDIRAALERAGWSQSRSIDISPWVEILETAGFEINASASLIWQELGGLDIKSSSRREPRSSLRIDPVDACIDAAGEAARLGRKYGEVHSPLGLWSLQYRTYVGSGGRVIAVGPGGEWKLGDNIMDALTFVIIGGSDIHFM</sequence>
<dbReference type="EMBL" id="JBHLZP010000017">
    <property type="protein sequence ID" value="MFB9831443.1"/>
    <property type="molecule type" value="Genomic_DNA"/>
</dbReference>
<dbReference type="InterPro" id="IPR025850">
    <property type="entry name" value="SUKH-3"/>
</dbReference>
<evidence type="ECO:0000313" key="2">
    <source>
        <dbReference type="Proteomes" id="UP001589627"/>
    </source>
</evidence>
<protein>
    <submittedName>
        <fullName evidence="1">SUKH-3 domain-containing protein</fullName>
    </submittedName>
</protein>
<proteinExistence type="predicted"/>
<name>A0ABV5Y8T4_9ACTN</name>
<evidence type="ECO:0000313" key="1">
    <source>
        <dbReference type="EMBL" id="MFB9831443.1"/>
    </source>
</evidence>
<dbReference type="RefSeq" id="WP_378195533.1">
    <property type="nucleotide sequence ID" value="NZ_JBHLZP010000017.1"/>
</dbReference>
<keyword evidence="2" id="KW-1185">Reference proteome</keyword>
<comment type="caution">
    <text evidence="1">The sequence shown here is derived from an EMBL/GenBank/DDBJ whole genome shotgun (WGS) entry which is preliminary data.</text>
</comment>
<organism evidence="1 2">
    <name type="scientific">Actinoallomurus acaciae</name>
    <dbReference type="NCBI Taxonomy" id="502577"/>
    <lineage>
        <taxon>Bacteria</taxon>
        <taxon>Bacillati</taxon>
        <taxon>Actinomycetota</taxon>
        <taxon>Actinomycetes</taxon>
        <taxon>Streptosporangiales</taxon>
        <taxon>Thermomonosporaceae</taxon>
        <taxon>Actinoallomurus</taxon>
    </lineage>
</organism>
<dbReference type="Proteomes" id="UP001589627">
    <property type="component" value="Unassembled WGS sequence"/>
</dbReference>
<gene>
    <name evidence="1" type="ORF">ACFFNX_04485</name>
</gene>
<reference evidence="1 2" key="1">
    <citation type="submission" date="2024-09" db="EMBL/GenBank/DDBJ databases">
        <authorList>
            <person name="Sun Q."/>
            <person name="Mori K."/>
        </authorList>
    </citation>
    <scope>NUCLEOTIDE SEQUENCE [LARGE SCALE GENOMIC DNA]</scope>
    <source>
        <strain evidence="1 2">TBRC 0563</strain>
    </source>
</reference>
<accession>A0ABV5Y8T4</accession>